<gene>
    <name evidence="2" type="ORF">C1N32_19650</name>
</gene>
<protein>
    <recommendedName>
        <fullName evidence="4">GGDEF domain-containing protein</fullName>
    </recommendedName>
</protein>
<evidence type="ECO:0000313" key="3">
    <source>
        <dbReference type="Proteomes" id="UP000236449"/>
    </source>
</evidence>
<evidence type="ECO:0008006" key="4">
    <source>
        <dbReference type="Google" id="ProtNLM"/>
    </source>
</evidence>
<keyword evidence="1" id="KW-1133">Transmembrane helix</keyword>
<keyword evidence="1" id="KW-0812">Transmembrane</keyword>
<evidence type="ECO:0000256" key="1">
    <source>
        <dbReference type="SAM" id="Phobius"/>
    </source>
</evidence>
<reference evidence="2 3" key="1">
    <citation type="submission" date="2018-01" db="EMBL/GenBank/DDBJ databases">
        <title>Draft genome sequences of six Vibrio diazotrophicus strains isolated from deep-sea sediments of the Baltic Sea.</title>
        <authorList>
            <person name="Castillo D."/>
            <person name="Vandieken V."/>
            <person name="Chiang O."/>
            <person name="Middelboe M."/>
        </authorList>
    </citation>
    <scope>NUCLEOTIDE SEQUENCE [LARGE SCALE GENOMIC DNA]</scope>
    <source>
        <strain evidence="2 3">60.27F</strain>
    </source>
</reference>
<dbReference type="Proteomes" id="UP000236449">
    <property type="component" value="Unassembled WGS sequence"/>
</dbReference>
<organism evidence="2 3">
    <name type="scientific">Vibrio diazotrophicus</name>
    <dbReference type="NCBI Taxonomy" id="685"/>
    <lineage>
        <taxon>Bacteria</taxon>
        <taxon>Pseudomonadati</taxon>
        <taxon>Pseudomonadota</taxon>
        <taxon>Gammaproteobacteria</taxon>
        <taxon>Vibrionales</taxon>
        <taxon>Vibrionaceae</taxon>
        <taxon>Vibrio</taxon>
    </lineage>
</organism>
<name>A0A2J8HU86_VIBDI</name>
<dbReference type="AlphaFoldDB" id="A0A2J8HU86"/>
<feature type="transmembrane region" description="Helical" evidence="1">
    <location>
        <begin position="262"/>
        <end position="280"/>
    </location>
</feature>
<comment type="caution">
    <text evidence="2">The sequence shown here is derived from an EMBL/GenBank/DDBJ whole genome shotgun (WGS) entry which is preliminary data.</text>
</comment>
<proteinExistence type="predicted"/>
<keyword evidence="1" id="KW-0472">Membrane</keyword>
<dbReference type="EMBL" id="POSK01000018">
    <property type="protein sequence ID" value="PNI01842.1"/>
    <property type="molecule type" value="Genomic_DNA"/>
</dbReference>
<sequence>MKKILLTVLVSLCLGILLNALHLAVITNGLVKQKIHDFNNFISVFDAARDKLHITASNIQSELSKEQDASIVEKQNRDVKYLFNDNTIDLTDVRTLDTLTQLYNSAPEFVNSRYVNALSYLSFHSKSIFYSVKPTGRSTYKEEIKCSTSEYCSFLYDNSKSSTGAYTYDIFENTQAGGITLTLSTAITHNGEKTGSLVLDIPVNEAFNTKVLIEKKYENGKNIYVFSTTKNPLFNYHENYNIDQKNILRLKVSYLELWLSKAYLTVVYSLIVFCMIFMIINKRDFDKMAMNMVERKEAFYDEGTKTYRFEITKTRHLEDVVNGNEVNSLILIKYDLDEAKEHNAHLVAQKFMVDTVSSFIRASDYLIKNPKHEDELIMLLPKCSTENATKILNKVFYNLNEETYSDKKLKLKATRVIANLQNTASIDNLLSIAQKEVIKEGNER</sequence>
<accession>A0A2J8HU86</accession>
<evidence type="ECO:0000313" key="2">
    <source>
        <dbReference type="EMBL" id="PNI01842.1"/>
    </source>
</evidence>